<feature type="compositionally biased region" description="Low complexity" evidence="1">
    <location>
        <begin position="1951"/>
        <end position="1963"/>
    </location>
</feature>
<feature type="compositionally biased region" description="Low complexity" evidence="1">
    <location>
        <begin position="1822"/>
        <end position="1850"/>
    </location>
</feature>
<feature type="region of interest" description="Disordered" evidence="1">
    <location>
        <begin position="1781"/>
        <end position="1800"/>
    </location>
</feature>
<organism evidence="2 3">
    <name type="scientific">Tetradesmus obliquus</name>
    <name type="common">Green alga</name>
    <name type="synonym">Acutodesmus obliquus</name>
    <dbReference type="NCBI Taxonomy" id="3088"/>
    <lineage>
        <taxon>Eukaryota</taxon>
        <taxon>Viridiplantae</taxon>
        <taxon>Chlorophyta</taxon>
        <taxon>core chlorophytes</taxon>
        <taxon>Chlorophyceae</taxon>
        <taxon>CS clade</taxon>
        <taxon>Sphaeropleales</taxon>
        <taxon>Scenedesmaceae</taxon>
        <taxon>Tetradesmus</taxon>
    </lineage>
</organism>
<protein>
    <submittedName>
        <fullName evidence="2">Uncharacterized protein</fullName>
    </submittedName>
</protein>
<feature type="compositionally biased region" description="Acidic residues" evidence="1">
    <location>
        <begin position="1721"/>
        <end position="1731"/>
    </location>
</feature>
<dbReference type="PANTHER" id="PTHR13491:SF0">
    <property type="entry name" value="ZINC FINGER CCHC DOMAIN-CONTAINING PROTEIN 10"/>
    <property type="match status" value="1"/>
</dbReference>
<dbReference type="EMBL" id="FNXT01000338">
    <property type="protein sequence ID" value="SZX63708.1"/>
    <property type="molecule type" value="Genomic_DNA"/>
</dbReference>
<dbReference type="STRING" id="3088.A0A383VDS3"/>
<dbReference type="Proteomes" id="UP000256970">
    <property type="component" value="Unassembled WGS sequence"/>
</dbReference>
<keyword evidence="3" id="KW-1185">Reference proteome</keyword>
<feature type="region of interest" description="Disordered" evidence="1">
    <location>
        <begin position="50"/>
        <end position="95"/>
    </location>
</feature>
<dbReference type="PANTHER" id="PTHR13491">
    <property type="entry name" value="ZCCHC10 PROTEIN"/>
    <property type="match status" value="1"/>
</dbReference>
<proteinExistence type="predicted"/>
<accession>A0A383VDS3</accession>
<dbReference type="InterPro" id="IPR039715">
    <property type="entry name" value="ZCCHC10"/>
</dbReference>
<sequence>MTKGTLTMAVPVVLRMPCLTSVICCRLQLAPALVAQVLLALQAYHCSGKQRHSSDSSSSSSSSTNSYDGSDDSNESQCRDNSSTTTSSSSSSAGPHLSSAALLQLLPLRGEVANTFLADAATSMLQQLRDEKCVLAASGQLVEACDTVLPSLLLTTADGQQLISNEWLQQGLPGRQYVHPSLLAGNSSSSSSSSSSSDSRAEQVLLQLGSKHFSASLLVEWLTAPGTRPLLEGLKPGQRSTWLQELYCCLIQLRCQPAGSPMRMADRLGSKLTAAPILQLHGSRKLVSCSDLQEQLYLWKSEVGAEAEICLFSSGSSSNGGRGNLHFVDPGRLTRDMRAMLRSLLPVKFAKMSVLVEELLRRQQQQQQVQTGMQQQKAQQAMHKHNKRMLLFLLSNIEHLSDSEQVQKLLPQLLLRPGDSGAYMPASGLYLPLRGSSSSSSAVPSELQPDLEQAGMSFLHSSYQQLAAAAAADEAGDLWKLMKTLGVRKLKPDAAAEQLLQLYTDSGTRSSIRLQQHMRHISFLTSSSRLSSSARGSSLEKHLRLYSSSQDPLQESPEARPDALHLPLSGIAAGQTADAITLQLQEGCDMQSVNSCYYSDAEDAGTMQQRLVRLGVKKAGPDEVAPHLLQMHQSAHLSRPSVFNRRLTVEQTAALLHTSTEALLLQQLEYLAAVWQHLSSAVQAQCRTEFKLLSSTGCQLHTAAAALAKDPAALQLLQDLSSSGYGPKLLHSGFNSFAAHEAKRIVLTCFLDVQQAGAATVIEVIAAAHRRQAPSSITEQQRMQHLSYMAANLNVLESSTADIRPLNGLSVLEQVQAIQLQDAAGRYCSAAQLHFPLGQQFTGLQADMDAAGMKFLHSSYIAALSAAGATAGRAAGTSSVVRGQQLLQLLGVKAANDDAVVKHTLQLHSSNGSMPAVQQHMAHVRFICSRWLGLSSAVRTEVKQQLLLLVHSAVDGSAPNAACDNSSSSSRASCRGGSVGSCVYAAARLLLELPAAGSAEQQLLEVLHRGGAQFLHEQYAAAEPDGQELLLWIRSKLGVQRLSHSRAVDFILQAHAAGSACDTLASTSLVDEALYVALHGTQQQHTRAVADLFVWKVDPDGGSVACYHPEAGHDWQLQQVLPPSEVAYLHPAYVDKIDALSSSRADMRSKGNVFKHFITHHFGVLTFPQPGYADLRRAAATPDRWLPLLLLLRERWSDYSLEQQQQLSQDLKHMKVDSSSGPQCLQDCFLQGGELQEGLLKLLQQLQLPFLQVPQPSSRQWLFLQDLGVSMQLQWPDIHKALLQLSSDNAAPELGTMHKMYKRVHALCEVDATGHTAGTARLAFEQQKLLFVPQQEGPPGHQWLHSRCVLWDGNREIFAHMSDMIFISREHKKSPELRKFFRQVLAVRKANAYDLKEALLALPCQLEEQFLPEDSVRHIALQIYTGLAAGNPATLDWLSDLLSNHPVLLVEDGQQLRFEPASSGHPIYLADDSRLAQLFAAHCRMLAVKPKQLPLLAQLLQQVAPPLQNLSQSVRREYVAAGGGGGVLSDHWTGLLQAVLRLVLRVVYKQRPQDFMEVQLSKVMQQLCNLQVHSLPGLTETLTLGNTVKQRQAEAVLQALSPASTTAIGSSSSSSSSSSGYVMLVNSSSSGEHEVLCSIADQCAVLLSGGDGVLQAQLALRLRLMLTQAQAGQLGVAVELLLLDNIPEIPVELQPWQAREFDNTSSICARQSISGAPAGESSDDEDEDPEETAAANACYAAAKAEAAAADAAAAAATDKEGSASGTDDAMVSADGVSASSNTAWGAAAGSSSSTSSKRQVAQAHLELFKNKHQADSHDLRHSSSSSSSGGGSTSSSNSSNSPTSSSNMRQFGSLALPASGAAAAAAAATAETAAAIDDLRRQLEHVRLVAADVARNTELQAPAGAAPAVAAPAAGPNDSLGGGSILPQFLPSQLSQPVPLISQSAAGGGRSSSSSVPNSSNRRGCGGISGSCTYSSPFTVARDVSQQVVTTTSAADTLTSRAAATAGSSSAGTSSTSPAACASSSILDPHVRVGVVGEAFVFSLLQQKLPGFDETCWRSSARQYWPGSDTPLQPPAAEPSYDFLYEDVDGVLSGTPGTLCCIECKATRFDAASDGSGVGTHEFPITTNEWRLAQEVRQQSTPQQPALYVVMCVDRVWQEGGPRLVAQLWDPVGLLQQSLLWVTGQELRLCNFPVCRDGDSCADV</sequence>
<gene>
    <name evidence="2" type="ORF">BQ4739_LOCUS4260</name>
</gene>
<feature type="compositionally biased region" description="Low complexity" evidence="1">
    <location>
        <begin position="55"/>
        <end position="68"/>
    </location>
</feature>
<evidence type="ECO:0000313" key="3">
    <source>
        <dbReference type="Proteomes" id="UP000256970"/>
    </source>
</evidence>
<evidence type="ECO:0000313" key="2">
    <source>
        <dbReference type="EMBL" id="SZX63708.1"/>
    </source>
</evidence>
<feature type="compositionally biased region" description="Low complexity" evidence="1">
    <location>
        <begin position="1781"/>
        <end position="1796"/>
    </location>
</feature>
<feature type="compositionally biased region" description="Low complexity" evidence="1">
    <location>
        <begin position="82"/>
        <end position="95"/>
    </location>
</feature>
<feature type="region of interest" description="Disordered" evidence="1">
    <location>
        <begin position="1941"/>
        <end position="1964"/>
    </location>
</feature>
<name>A0A383VDS3_TETOB</name>
<feature type="region of interest" description="Disordered" evidence="1">
    <location>
        <begin position="1712"/>
        <end position="1733"/>
    </location>
</feature>
<feature type="region of interest" description="Disordered" evidence="1">
    <location>
        <begin position="1811"/>
        <end position="1850"/>
    </location>
</feature>
<reference evidence="2 3" key="1">
    <citation type="submission" date="2016-10" db="EMBL/GenBank/DDBJ databases">
        <authorList>
            <person name="Cai Z."/>
        </authorList>
    </citation>
    <scope>NUCLEOTIDE SEQUENCE [LARGE SCALE GENOMIC DNA]</scope>
</reference>
<evidence type="ECO:0000256" key="1">
    <source>
        <dbReference type="SAM" id="MobiDB-lite"/>
    </source>
</evidence>
<feature type="compositionally biased region" description="Basic and acidic residues" evidence="1">
    <location>
        <begin position="1811"/>
        <end position="1821"/>
    </location>
</feature>